<proteinExistence type="predicted"/>
<dbReference type="EMBL" id="CP157675">
    <property type="protein sequence ID" value="XBP69505.1"/>
    <property type="molecule type" value="Genomic_DNA"/>
</dbReference>
<evidence type="ECO:0000313" key="1">
    <source>
        <dbReference type="EMBL" id="XBP69505.1"/>
    </source>
</evidence>
<name>A0AAU7LPF5_9BURK</name>
<gene>
    <name evidence="1" type="ORF">ABLV49_16675</name>
</gene>
<dbReference type="AlphaFoldDB" id="A0AAU7LPF5"/>
<protein>
    <submittedName>
        <fullName evidence="1">Uncharacterized protein</fullName>
    </submittedName>
</protein>
<sequence>MTNVIPLASPRAAHPVQAFAPSHTFKPAPASPVRVAGTPAIERQQAIENALSMALYHVRHGNTLEAMRTATAKAIRAASMLKQACTESAISGRG</sequence>
<reference evidence="1" key="1">
    <citation type="submission" date="2024-05" db="EMBL/GenBank/DDBJ databases">
        <authorList>
            <person name="Bunk B."/>
            <person name="Swiderski J."/>
            <person name="Sproer C."/>
            <person name="Thiel V."/>
        </authorList>
    </citation>
    <scope>NUCLEOTIDE SEQUENCE</scope>
    <source>
        <strain evidence="1">DSM 17735</strain>
    </source>
</reference>
<accession>A0AAU7LPF5</accession>
<dbReference type="RefSeq" id="WP_349278167.1">
    <property type="nucleotide sequence ID" value="NZ_CBCSCU010000061.1"/>
</dbReference>
<organism evidence="1">
    <name type="scientific">Polaromonas hydrogenivorans</name>
    <dbReference type="NCBI Taxonomy" id="335476"/>
    <lineage>
        <taxon>Bacteria</taxon>
        <taxon>Pseudomonadati</taxon>
        <taxon>Pseudomonadota</taxon>
        <taxon>Betaproteobacteria</taxon>
        <taxon>Burkholderiales</taxon>
        <taxon>Comamonadaceae</taxon>
        <taxon>Polaromonas</taxon>
    </lineage>
</organism>